<feature type="region of interest" description="Disordered" evidence="1">
    <location>
        <begin position="1"/>
        <end position="49"/>
    </location>
</feature>
<evidence type="ECO:0000256" key="1">
    <source>
        <dbReference type="SAM" id="MobiDB-lite"/>
    </source>
</evidence>
<sequence>MAPLTGRSWGIQGGGHAGRVAGRLPLIVEETEESGNNHSEETDTHDQEVHVVPQLDIDPTSMILPKFGFSAYGILSYDFGVDVVPLRPLVDRALSMDCTSPY</sequence>
<dbReference type="EMBL" id="KK915107">
    <property type="protein sequence ID" value="KDP24579.1"/>
    <property type="molecule type" value="Genomic_DNA"/>
</dbReference>
<protein>
    <submittedName>
        <fullName evidence="2">Uncharacterized protein</fullName>
    </submittedName>
</protein>
<evidence type="ECO:0000313" key="2">
    <source>
        <dbReference type="EMBL" id="KDP24579.1"/>
    </source>
</evidence>
<accession>A0A067JYG1</accession>
<keyword evidence="3" id="KW-1185">Reference proteome</keyword>
<feature type="compositionally biased region" description="Basic and acidic residues" evidence="1">
    <location>
        <begin position="38"/>
        <end position="49"/>
    </location>
</feature>
<gene>
    <name evidence="2" type="ORF">JCGZ_26528</name>
</gene>
<dbReference type="AlphaFoldDB" id="A0A067JYG1"/>
<name>A0A067JYG1_JATCU</name>
<organism evidence="2 3">
    <name type="scientific">Jatropha curcas</name>
    <name type="common">Barbados nut</name>
    <dbReference type="NCBI Taxonomy" id="180498"/>
    <lineage>
        <taxon>Eukaryota</taxon>
        <taxon>Viridiplantae</taxon>
        <taxon>Streptophyta</taxon>
        <taxon>Embryophyta</taxon>
        <taxon>Tracheophyta</taxon>
        <taxon>Spermatophyta</taxon>
        <taxon>Magnoliopsida</taxon>
        <taxon>eudicotyledons</taxon>
        <taxon>Gunneridae</taxon>
        <taxon>Pentapetalae</taxon>
        <taxon>rosids</taxon>
        <taxon>fabids</taxon>
        <taxon>Malpighiales</taxon>
        <taxon>Euphorbiaceae</taxon>
        <taxon>Crotonoideae</taxon>
        <taxon>Jatropheae</taxon>
        <taxon>Jatropha</taxon>
    </lineage>
</organism>
<proteinExistence type="predicted"/>
<dbReference type="Proteomes" id="UP000027138">
    <property type="component" value="Unassembled WGS sequence"/>
</dbReference>
<reference evidence="2 3" key="1">
    <citation type="journal article" date="2014" name="PLoS ONE">
        <title>Global Analysis of Gene Expression Profiles in Physic Nut (Jatropha curcas L.) Seedlings Exposed to Salt Stress.</title>
        <authorList>
            <person name="Zhang L."/>
            <person name="Zhang C."/>
            <person name="Wu P."/>
            <person name="Chen Y."/>
            <person name="Li M."/>
            <person name="Jiang H."/>
            <person name="Wu G."/>
        </authorList>
    </citation>
    <scope>NUCLEOTIDE SEQUENCE [LARGE SCALE GENOMIC DNA]</scope>
    <source>
        <strain evidence="3">cv. GZQX0401</strain>
        <tissue evidence="2">Young leaves</tissue>
    </source>
</reference>
<evidence type="ECO:0000313" key="3">
    <source>
        <dbReference type="Proteomes" id="UP000027138"/>
    </source>
</evidence>